<dbReference type="Pfam" id="PF08309">
    <property type="entry name" value="LVIVD"/>
    <property type="match status" value="1"/>
</dbReference>
<evidence type="ECO:0000313" key="2">
    <source>
        <dbReference type="EMBL" id="BDZ54294.1"/>
    </source>
</evidence>
<feature type="compositionally biased region" description="Basic and acidic residues" evidence="1">
    <location>
        <begin position="17"/>
        <end position="27"/>
    </location>
</feature>
<dbReference type="InterPro" id="IPR013211">
    <property type="entry name" value="LVIVD"/>
</dbReference>
<organism evidence="2 3">
    <name type="scientific">Agromyces marinus</name>
    <dbReference type="NCBI Taxonomy" id="1389020"/>
    <lineage>
        <taxon>Bacteria</taxon>
        <taxon>Bacillati</taxon>
        <taxon>Actinomycetota</taxon>
        <taxon>Actinomycetes</taxon>
        <taxon>Micrococcales</taxon>
        <taxon>Microbacteriaceae</taxon>
        <taxon>Agromyces</taxon>
    </lineage>
</organism>
<protein>
    <recommendedName>
        <fullName evidence="4">LVIVD repeat-containing protein</fullName>
    </recommendedName>
</protein>
<sequence>MPEWSWLGAESILDSIDPTRDADGDGARKRRPVAPRLWRRHGRIPYVPDAKKYRPEDFERVAGEPADPEPGSWGMQPDGTFLPPAHTPSVPRDVFVDWPGQLDYRDPETYALNATAEAFYPIVVNTSHSWQCIYDFDGTRYMLHYGGGNHWKLYDITDPRDLKIVDEEQWGWGDPRPQFGATTVQWNDELGKFLAIQASETPRYFLKGRVANKWTDDTVEGQLLEWEGLRGFRTFEMNGPSPRDWVLVNETSTDPNHGPDEIQEGNGVLDLPVYYGDRYLFVATAPDNTFTNQPYKTTLWAAGHAAYDMTDPSKPELLSTWWVPGTRAGEESDSEYLADNDRWNNKTSWFGSRMGVFMPRSVESGYRYAYAAQGGQGFFVLDVSDPSNIHHVGWCQLPTSVAGTEGDNVDTTQVEETGYVYVSGYPMNTDCYEPAKEIYQIDVSDPTQPRVVRTLPRPLPPAEAKFTDWAQRRGSFGPKRSGYFTNTGTPHGGVIPYAFYAAGLQIFDVRDPEDPKVGAYFVPPMGLKDDDDLAAPVHGIFVEWDRNLIWLFSNHGIYAVSTPLLGEPVVGLPGAGTPAGD</sequence>
<reference evidence="3" key="1">
    <citation type="journal article" date="2019" name="Int. J. Syst. Evol. Microbiol.">
        <title>The Global Catalogue of Microorganisms (GCM) 10K type strain sequencing project: providing services to taxonomists for standard genome sequencing and annotation.</title>
        <authorList>
            <consortium name="The Broad Institute Genomics Platform"/>
            <consortium name="The Broad Institute Genome Sequencing Center for Infectious Disease"/>
            <person name="Wu L."/>
            <person name="Ma J."/>
        </authorList>
    </citation>
    <scope>NUCLEOTIDE SEQUENCE [LARGE SCALE GENOMIC DNA]</scope>
    <source>
        <strain evidence="3">NBRC 109019</strain>
    </source>
</reference>
<keyword evidence="3" id="KW-1185">Reference proteome</keyword>
<evidence type="ECO:0000256" key="1">
    <source>
        <dbReference type="SAM" id="MobiDB-lite"/>
    </source>
</evidence>
<feature type="region of interest" description="Disordered" evidence="1">
    <location>
        <begin position="1"/>
        <end position="34"/>
    </location>
</feature>
<dbReference type="EMBL" id="AP027734">
    <property type="protein sequence ID" value="BDZ54294.1"/>
    <property type="molecule type" value="Genomic_DNA"/>
</dbReference>
<name>A0ABN6YB22_9MICO</name>
<accession>A0ABN6YB22</accession>
<evidence type="ECO:0008006" key="4">
    <source>
        <dbReference type="Google" id="ProtNLM"/>
    </source>
</evidence>
<proteinExistence type="predicted"/>
<gene>
    <name evidence="2" type="ORF">GCM10025870_13670</name>
</gene>
<evidence type="ECO:0000313" key="3">
    <source>
        <dbReference type="Proteomes" id="UP001321477"/>
    </source>
</evidence>
<dbReference type="Proteomes" id="UP001321477">
    <property type="component" value="Chromosome"/>
</dbReference>